<evidence type="ECO:0000313" key="2">
    <source>
        <dbReference type="Proteomes" id="UP000199352"/>
    </source>
</evidence>
<sequence length="51" mass="5588">MSHDRIQIFDDLNELFAVLLQSEWLLPVQSLLIAADAPFPVLLACHAALAG</sequence>
<accession>A0A1H9WQ31</accession>
<protein>
    <submittedName>
        <fullName evidence="1">Uncharacterized protein</fullName>
    </submittedName>
</protein>
<gene>
    <name evidence="1" type="ORF">SAMN05216188_13912</name>
</gene>
<evidence type="ECO:0000313" key="1">
    <source>
        <dbReference type="EMBL" id="SES36032.1"/>
    </source>
</evidence>
<dbReference type="EMBL" id="FOFR01000039">
    <property type="protein sequence ID" value="SES36032.1"/>
    <property type="molecule type" value="Genomic_DNA"/>
</dbReference>
<dbReference type="AlphaFoldDB" id="A0A1H9WQ31"/>
<reference evidence="2" key="1">
    <citation type="submission" date="2016-10" db="EMBL/GenBank/DDBJ databases">
        <authorList>
            <person name="Varghese N."/>
            <person name="Submissions S."/>
        </authorList>
    </citation>
    <scope>NUCLEOTIDE SEQUENCE [LARGE SCALE GENOMIC DNA]</scope>
    <source>
        <strain evidence="2">CGMCC 4.3525</strain>
    </source>
</reference>
<keyword evidence="2" id="KW-1185">Reference proteome</keyword>
<name>A0A1H9WQ31_9PSEU</name>
<organism evidence="1 2">
    <name type="scientific">Lentzea xinjiangensis</name>
    <dbReference type="NCBI Taxonomy" id="402600"/>
    <lineage>
        <taxon>Bacteria</taxon>
        <taxon>Bacillati</taxon>
        <taxon>Actinomycetota</taxon>
        <taxon>Actinomycetes</taxon>
        <taxon>Pseudonocardiales</taxon>
        <taxon>Pseudonocardiaceae</taxon>
        <taxon>Lentzea</taxon>
    </lineage>
</organism>
<proteinExistence type="predicted"/>
<dbReference type="Proteomes" id="UP000199352">
    <property type="component" value="Unassembled WGS sequence"/>
</dbReference>